<dbReference type="InterPro" id="IPR033132">
    <property type="entry name" value="GH_1_N_CS"/>
</dbReference>
<keyword evidence="3 6" id="KW-0326">Glycosidase</keyword>
<dbReference type="PRINTS" id="PR00131">
    <property type="entry name" value="GLHYDRLASE1"/>
</dbReference>
<evidence type="ECO:0000256" key="1">
    <source>
        <dbReference type="ARBA" id="ARBA00010838"/>
    </source>
</evidence>
<name>A0A511ZNC9_9BACI</name>
<evidence type="ECO:0000256" key="3">
    <source>
        <dbReference type="ARBA" id="ARBA00023295"/>
    </source>
</evidence>
<dbReference type="PANTHER" id="PTHR10353:SF136">
    <property type="entry name" value="ARYL-PHOSPHO-BETA-D-GLUCOSIDASE BGLC"/>
    <property type="match status" value="1"/>
</dbReference>
<dbReference type="AlphaFoldDB" id="A0A511ZNC9"/>
<dbReference type="GO" id="GO:0005829">
    <property type="term" value="C:cytosol"/>
    <property type="evidence" value="ECO:0007669"/>
    <property type="project" value="TreeGrafter"/>
</dbReference>
<reference evidence="7 8" key="1">
    <citation type="submission" date="2019-07" db="EMBL/GenBank/DDBJ databases">
        <title>Whole genome shotgun sequence of Oceanobacillus sojae NBRC 105379.</title>
        <authorList>
            <person name="Hosoyama A."/>
            <person name="Uohara A."/>
            <person name="Ohji S."/>
            <person name="Ichikawa N."/>
        </authorList>
    </citation>
    <scope>NUCLEOTIDE SEQUENCE [LARGE SCALE GENOMIC DNA]</scope>
    <source>
        <strain evidence="7 8">NBRC 105379</strain>
    </source>
</reference>
<evidence type="ECO:0000313" key="8">
    <source>
        <dbReference type="Proteomes" id="UP000321558"/>
    </source>
</evidence>
<evidence type="ECO:0000256" key="6">
    <source>
        <dbReference type="RuleBase" id="RU004468"/>
    </source>
</evidence>
<evidence type="ECO:0000313" key="7">
    <source>
        <dbReference type="EMBL" id="GEN88947.1"/>
    </source>
</evidence>
<evidence type="ECO:0000256" key="5">
    <source>
        <dbReference type="RuleBase" id="RU003690"/>
    </source>
</evidence>
<dbReference type="PROSITE" id="PS00653">
    <property type="entry name" value="GLYCOSYL_HYDROL_F1_2"/>
    <property type="match status" value="1"/>
</dbReference>
<gene>
    <name evidence="7" type="primary">bgla_2</name>
    <name evidence="7" type="ORF">OSO01_36860</name>
</gene>
<dbReference type="InterPro" id="IPR001360">
    <property type="entry name" value="Glyco_hydro_1"/>
</dbReference>
<comment type="caution">
    <text evidence="7">The sequence shown here is derived from an EMBL/GenBank/DDBJ whole genome shotgun (WGS) entry which is preliminary data.</text>
</comment>
<keyword evidence="2 6" id="KW-0378">Hydrolase</keyword>
<organism evidence="7 8">
    <name type="scientific">Oceanobacillus sojae</name>
    <dbReference type="NCBI Taxonomy" id="582851"/>
    <lineage>
        <taxon>Bacteria</taxon>
        <taxon>Bacillati</taxon>
        <taxon>Bacillota</taxon>
        <taxon>Bacilli</taxon>
        <taxon>Bacillales</taxon>
        <taxon>Bacillaceae</taxon>
        <taxon>Oceanobacillus</taxon>
    </lineage>
</organism>
<dbReference type="Gene3D" id="3.20.20.80">
    <property type="entry name" value="Glycosidases"/>
    <property type="match status" value="1"/>
</dbReference>
<dbReference type="InterPro" id="IPR018120">
    <property type="entry name" value="Glyco_hydro_1_AS"/>
</dbReference>
<evidence type="ECO:0000256" key="2">
    <source>
        <dbReference type="ARBA" id="ARBA00022801"/>
    </source>
</evidence>
<proteinExistence type="inferred from homology"/>
<dbReference type="PANTHER" id="PTHR10353">
    <property type="entry name" value="GLYCOSYL HYDROLASE"/>
    <property type="match status" value="1"/>
</dbReference>
<evidence type="ECO:0000256" key="4">
    <source>
        <dbReference type="PROSITE-ProRule" id="PRU10055"/>
    </source>
</evidence>
<dbReference type="InterPro" id="IPR017853">
    <property type="entry name" value="GH"/>
</dbReference>
<comment type="similarity">
    <text evidence="1 5">Belongs to the glycosyl hydrolase 1 family.</text>
</comment>
<dbReference type="RefSeq" id="WP_147211845.1">
    <property type="nucleotide sequence ID" value="NZ_BJYM01000017.1"/>
</dbReference>
<dbReference type="Proteomes" id="UP000321558">
    <property type="component" value="Unassembled WGS sequence"/>
</dbReference>
<dbReference type="GO" id="GO:0008422">
    <property type="term" value="F:beta-glucosidase activity"/>
    <property type="evidence" value="ECO:0007669"/>
    <property type="project" value="TreeGrafter"/>
</dbReference>
<dbReference type="OrthoDB" id="9765195at2"/>
<dbReference type="PROSITE" id="PS00572">
    <property type="entry name" value="GLYCOSYL_HYDROL_F1_1"/>
    <property type="match status" value="1"/>
</dbReference>
<keyword evidence="8" id="KW-1185">Reference proteome</keyword>
<dbReference type="Pfam" id="PF00232">
    <property type="entry name" value="Glyco_hydro_1"/>
    <property type="match status" value="1"/>
</dbReference>
<feature type="active site" description="Nucleophile" evidence="4">
    <location>
        <position position="371"/>
    </location>
</feature>
<dbReference type="SUPFAM" id="SSF51445">
    <property type="entry name" value="(Trans)glycosidases"/>
    <property type="match status" value="1"/>
</dbReference>
<dbReference type="FunFam" id="3.20.20.80:FF:000004">
    <property type="entry name" value="Beta-glucosidase 6-phospho-beta-glucosidase"/>
    <property type="match status" value="1"/>
</dbReference>
<accession>A0A511ZNC9</accession>
<protein>
    <submittedName>
        <fullName evidence="7">6-phospho-beta-glucosidase</fullName>
    </submittedName>
</protein>
<dbReference type="GO" id="GO:0016052">
    <property type="term" value="P:carbohydrate catabolic process"/>
    <property type="evidence" value="ECO:0007669"/>
    <property type="project" value="TreeGrafter"/>
</dbReference>
<sequence>MEHKAYTSFDPGFLWGAATASFQVEGAVKEDGKGLSVIDVMPKNPAITDFSVAADHYHHIEEDVALMAELGLKVYRFSIAWTRIFPKGNGEVNQAGVDFYNRLIDALVKHQIEPLVTIYHFDYPQSLVEQYGGWISRESIEDYRAYAEFLFKTYGDRVKYWLTINEQDHVVRIPSRLGLTGEDHYEQLRLGYQANHHMCVATAITIKTFHELGMEGKIGPAVSYSMVHPASSHPDDILASKDAMLIKHNYLMDLHCHGEYSYSFQRYLEERNFTPAIEDGDLELMKKYPPTMLGVNYYFSEAVRAFPATEEFPIGYQKKSLLPEAEAGVFEVVKNENLAATDWGWEIDPVGLRLTLRELYDRYKLPMIITENGIGAYDKLEDEDIVRDDYRISYLREHIKQVKLAINDGVPMLGYCAWSFMDLVSGRNGMEKRYGFVYINREDFDFKDMRRIKKDSFYWYQKVIASNGEDL</sequence>
<dbReference type="EMBL" id="BJYM01000017">
    <property type="protein sequence ID" value="GEN88947.1"/>
    <property type="molecule type" value="Genomic_DNA"/>
</dbReference>